<evidence type="ECO:0000256" key="1">
    <source>
        <dbReference type="SAM" id="Coils"/>
    </source>
</evidence>
<dbReference type="RefSeq" id="XP_022647015.1">
    <property type="nucleotide sequence ID" value="XM_022791280.1"/>
</dbReference>
<dbReference type="OrthoDB" id="6512010at2759"/>
<reference evidence="2" key="1">
    <citation type="submission" date="2021-01" db="UniProtKB">
        <authorList>
            <consortium name="EnsemblMetazoa"/>
        </authorList>
    </citation>
    <scope>IDENTIFICATION</scope>
</reference>
<dbReference type="Proteomes" id="UP000594260">
    <property type="component" value="Unplaced"/>
</dbReference>
<keyword evidence="3" id="KW-1185">Reference proteome</keyword>
<evidence type="ECO:0000313" key="2">
    <source>
        <dbReference type="EnsemblMetazoa" id="XP_022647015"/>
    </source>
</evidence>
<dbReference type="InParanoid" id="A0A7M7J593"/>
<dbReference type="AlphaFoldDB" id="A0A7M7J593"/>
<feature type="coiled-coil region" evidence="1">
    <location>
        <begin position="101"/>
        <end position="151"/>
    </location>
</feature>
<accession>A0A7M7J593</accession>
<name>A0A7M7J593_VARDE</name>
<protein>
    <submittedName>
        <fullName evidence="2">Uncharacterized protein</fullName>
    </submittedName>
</protein>
<keyword evidence="1" id="KW-0175">Coiled coil</keyword>
<organism evidence="2 3">
    <name type="scientific">Varroa destructor</name>
    <name type="common">Honeybee mite</name>
    <dbReference type="NCBI Taxonomy" id="109461"/>
    <lineage>
        <taxon>Eukaryota</taxon>
        <taxon>Metazoa</taxon>
        <taxon>Ecdysozoa</taxon>
        <taxon>Arthropoda</taxon>
        <taxon>Chelicerata</taxon>
        <taxon>Arachnida</taxon>
        <taxon>Acari</taxon>
        <taxon>Parasitiformes</taxon>
        <taxon>Mesostigmata</taxon>
        <taxon>Gamasina</taxon>
        <taxon>Dermanyssoidea</taxon>
        <taxon>Varroidae</taxon>
        <taxon>Varroa</taxon>
    </lineage>
</organism>
<dbReference type="KEGG" id="vde:111244319"/>
<dbReference type="GeneID" id="111244319"/>
<evidence type="ECO:0000313" key="3">
    <source>
        <dbReference type="Proteomes" id="UP000594260"/>
    </source>
</evidence>
<dbReference type="EnsemblMetazoa" id="XM_022791280">
    <property type="protein sequence ID" value="XP_022647015"/>
    <property type="gene ID" value="LOC111244319"/>
</dbReference>
<proteinExistence type="predicted"/>
<sequence length="544" mass="61959">MSNFSERILELLREHDFPGAEKFDETDIEMMATNRHVRDFFVKIASMDPQLFLNKDQARILQLAGEMNDPSFVPLEPGAVRKQMCLIESKRRRDKILQMRLRHKHEEKRQLEEAIAVLEADERFRTEHRIKREAEMELEELLRRAADDKLNKAHERVQNAITMFMTKGQSHLKKLTNIVEKLKESNGLRNIINQEKYVTLANDIVDACETLHKIVNRPDPDPERYAVPLGENKGVYLLKTLRDASAQLDGQCNDILSVMRQLGGSSLLFGRFEKALTSYRELIQDSIKIFINELFQSTSAASKRQLQQLEPLMTSLEAVIWAQRCIISEETVFLQKCHESFESGDEWARSIMLALPGIEGGIKNTTATNRRPANVTQMGDGSCLHPLSQSAILSSTVLETSVNGTVKSFCTSMSSAGPSNADNGAQLWRTPQIIVQIEDTLSSMTRFCNALHRACEAIQSDRRVLRGCQGVEVISDSAQTQLRSLKADMEKKKSCIMRLLQGRDQLLKDQQDQNEAHQQRILISFSIVNRDSYEKAVEHTKLFK</sequence>